<evidence type="ECO:0008006" key="11">
    <source>
        <dbReference type="Google" id="ProtNLM"/>
    </source>
</evidence>
<feature type="region of interest" description="Disordered" evidence="7">
    <location>
        <begin position="490"/>
        <end position="511"/>
    </location>
</feature>
<keyword evidence="2" id="KW-0808">Transferase</keyword>
<evidence type="ECO:0000256" key="5">
    <source>
        <dbReference type="ARBA" id="ARBA00023136"/>
    </source>
</evidence>
<dbReference type="PANTHER" id="PTHR13906:SF4">
    <property type="entry name" value="LYSOPHOSPHOLIPID ACYLTRANSFERASE 6"/>
    <property type="match status" value="1"/>
</dbReference>
<feature type="compositionally biased region" description="Low complexity" evidence="7">
    <location>
        <begin position="493"/>
        <end position="511"/>
    </location>
</feature>
<keyword evidence="4 8" id="KW-1133">Transmembrane helix</keyword>
<dbReference type="GO" id="GO:0003841">
    <property type="term" value="F:1-acylglycerol-3-phosphate O-acyltransferase activity"/>
    <property type="evidence" value="ECO:0007669"/>
    <property type="project" value="TreeGrafter"/>
</dbReference>
<feature type="transmembrane region" description="Helical" evidence="8">
    <location>
        <begin position="164"/>
        <end position="183"/>
    </location>
</feature>
<evidence type="ECO:0000313" key="9">
    <source>
        <dbReference type="EMBL" id="KAK7695571.1"/>
    </source>
</evidence>
<dbReference type="PANTHER" id="PTHR13906">
    <property type="entry name" value="PORCUPINE"/>
    <property type="match status" value="1"/>
</dbReference>
<evidence type="ECO:0000256" key="7">
    <source>
        <dbReference type="SAM" id="MobiDB-lite"/>
    </source>
</evidence>
<organism evidence="9 10">
    <name type="scientific">Cerrena zonata</name>
    <dbReference type="NCBI Taxonomy" id="2478898"/>
    <lineage>
        <taxon>Eukaryota</taxon>
        <taxon>Fungi</taxon>
        <taxon>Dikarya</taxon>
        <taxon>Basidiomycota</taxon>
        <taxon>Agaricomycotina</taxon>
        <taxon>Agaricomycetes</taxon>
        <taxon>Polyporales</taxon>
        <taxon>Cerrenaceae</taxon>
        <taxon>Cerrena</taxon>
    </lineage>
</organism>
<proteinExistence type="predicted"/>
<dbReference type="InterPro" id="IPR004299">
    <property type="entry name" value="MBOAT_fam"/>
</dbReference>
<feature type="transmembrane region" description="Helical" evidence="8">
    <location>
        <begin position="48"/>
        <end position="72"/>
    </location>
</feature>
<dbReference type="Proteomes" id="UP001385951">
    <property type="component" value="Unassembled WGS sequence"/>
</dbReference>
<evidence type="ECO:0000256" key="3">
    <source>
        <dbReference type="ARBA" id="ARBA00022692"/>
    </source>
</evidence>
<dbReference type="GO" id="GO:0047184">
    <property type="term" value="F:1-acylglycerophosphocholine O-acyltransferase activity"/>
    <property type="evidence" value="ECO:0007669"/>
    <property type="project" value="TreeGrafter"/>
</dbReference>
<dbReference type="EMBL" id="JASBNA010000001">
    <property type="protein sequence ID" value="KAK7695571.1"/>
    <property type="molecule type" value="Genomic_DNA"/>
</dbReference>
<accession>A0AAW0GQ10</accession>
<feature type="transmembrane region" description="Helical" evidence="8">
    <location>
        <begin position="423"/>
        <end position="440"/>
    </location>
</feature>
<evidence type="ECO:0000256" key="4">
    <source>
        <dbReference type="ARBA" id="ARBA00022989"/>
    </source>
</evidence>
<feature type="transmembrane region" description="Helical" evidence="8">
    <location>
        <begin position="229"/>
        <end position="251"/>
    </location>
</feature>
<keyword evidence="3 8" id="KW-0812">Transmembrane</keyword>
<dbReference type="AlphaFoldDB" id="A0AAW0GQ10"/>
<keyword evidence="10" id="KW-1185">Reference proteome</keyword>
<evidence type="ECO:0000256" key="6">
    <source>
        <dbReference type="ARBA" id="ARBA00023315"/>
    </source>
</evidence>
<comment type="caution">
    <text evidence="9">The sequence shown here is derived from an EMBL/GenBank/DDBJ whole genome shotgun (WGS) entry which is preliminary data.</text>
</comment>
<sequence length="537" mass="59987">MDAVFKPLASATGASLDQIKLISCLLVSYPLGSIFIRIPQERHDLKHLFNIGISLFYLVAMLDLWGGSLQLIGSALGTYFLSASIKSSNMPWIVFVFVMGHLTYNHVIRAIYGLSYETFEVTGPQMVLTMKLTTYAWNVWDGRRPVDELDKWQKEKRIVQTPSILEFLGYVFYFPGMLVGPYLEFADYMNLIEGTVFKSLLKADEQKGKAPARRLIPKGRKRVAYRRGLLGLVCLGIFVVFGGTHTFAAAVTEKFAKMGLIQRIVFFQFYGCIERTKYYAIWTLTEGASIITGLGFTGYGPSGETRWDGAANVKILSIEFPDNIKVLLDSWNMKTNVWLRECVYKRVTPKGQKPGFRSSIITFATSAFWHGVDGGYYLAFITGAFAQTVGRLCRSNIRPLFLPANYVSVRGAPPPPQTAIKRFYDFIGIICSVMMMNYMAGPFMLLTVKNSLRVWGLLGWYGHFMVFGTMLFFYSGGIKTLRGVQKQRAKKAGVSTDGTSTPGSGTETPTSITKMAAPLDDLAQQIEAKADFATTRK</sequence>
<dbReference type="InterPro" id="IPR049941">
    <property type="entry name" value="LPLAT_7/PORCN-like"/>
</dbReference>
<dbReference type="Pfam" id="PF03062">
    <property type="entry name" value="MBOAT"/>
    <property type="match status" value="1"/>
</dbReference>
<dbReference type="GO" id="GO:0005783">
    <property type="term" value="C:endoplasmic reticulum"/>
    <property type="evidence" value="ECO:0007669"/>
    <property type="project" value="TreeGrafter"/>
</dbReference>
<keyword evidence="5 8" id="KW-0472">Membrane</keyword>
<comment type="subcellular location">
    <subcellularLocation>
        <location evidence="1">Membrane</location>
        <topology evidence="1">Multi-pass membrane protein</topology>
    </subcellularLocation>
</comment>
<dbReference type="GO" id="GO:0016020">
    <property type="term" value="C:membrane"/>
    <property type="evidence" value="ECO:0007669"/>
    <property type="project" value="UniProtKB-SubCell"/>
</dbReference>
<reference evidence="9 10" key="1">
    <citation type="submission" date="2022-09" db="EMBL/GenBank/DDBJ databases">
        <authorList>
            <person name="Palmer J.M."/>
        </authorList>
    </citation>
    <scope>NUCLEOTIDE SEQUENCE [LARGE SCALE GENOMIC DNA]</scope>
    <source>
        <strain evidence="9 10">DSM 7382</strain>
    </source>
</reference>
<evidence type="ECO:0000256" key="8">
    <source>
        <dbReference type="SAM" id="Phobius"/>
    </source>
</evidence>
<dbReference type="GO" id="GO:0030258">
    <property type="term" value="P:lipid modification"/>
    <property type="evidence" value="ECO:0007669"/>
    <property type="project" value="TreeGrafter"/>
</dbReference>
<name>A0AAW0GQ10_9APHY</name>
<evidence type="ECO:0000256" key="1">
    <source>
        <dbReference type="ARBA" id="ARBA00004141"/>
    </source>
</evidence>
<evidence type="ECO:0000313" key="10">
    <source>
        <dbReference type="Proteomes" id="UP001385951"/>
    </source>
</evidence>
<protein>
    <recommendedName>
        <fullName evidence="11">Lysophospholipid acyltransferase</fullName>
    </recommendedName>
</protein>
<feature type="transmembrane region" description="Helical" evidence="8">
    <location>
        <begin position="92"/>
        <end position="112"/>
    </location>
</feature>
<keyword evidence="6" id="KW-0012">Acyltransferase</keyword>
<gene>
    <name evidence="9" type="ORF">QCA50_000207</name>
</gene>
<evidence type="ECO:0000256" key="2">
    <source>
        <dbReference type="ARBA" id="ARBA00022679"/>
    </source>
</evidence>
<feature type="transmembrane region" description="Helical" evidence="8">
    <location>
        <begin position="460"/>
        <end position="481"/>
    </location>
</feature>
<dbReference type="GO" id="GO:0046474">
    <property type="term" value="P:glycerophospholipid biosynthetic process"/>
    <property type="evidence" value="ECO:0007669"/>
    <property type="project" value="TreeGrafter"/>
</dbReference>